<dbReference type="GeneTree" id="ENSGT00940000163630"/>
<keyword evidence="2" id="KW-1185">Reference proteome</keyword>
<dbReference type="Ensembl" id="ENSPKIT00000012912.1">
    <property type="protein sequence ID" value="ENSPKIP00000032054.1"/>
    <property type="gene ID" value="ENSPKIG00000012304.1"/>
</dbReference>
<dbReference type="PANTHER" id="PTHR31635">
    <property type="entry name" value="REVERSE TRANSCRIPTASE DOMAIN-CONTAINING PROTEIN-RELATED"/>
    <property type="match status" value="1"/>
</dbReference>
<dbReference type="Proteomes" id="UP000261540">
    <property type="component" value="Unplaced"/>
</dbReference>
<proteinExistence type="predicted"/>
<evidence type="ECO:0008006" key="3">
    <source>
        <dbReference type="Google" id="ProtNLM"/>
    </source>
</evidence>
<sequence>MDILPRVNFYSSMIPLPPSKGYWDKLHSLISKFIWNGKRPRLRIKTLQRDKTQGGLGLPNFKMYFWAFVLRPISTWFNPVSSVSWKLIEENISQPYRLQDLVYSNIPSKEAKSRLGPIISYLLRICHTVMNHTKVDLKWHKHSPVFNSFSLLIGKKPISFPSWRNKGVNVFNDLFDEDGLRAFSDLQAEYDLPGASFFFYLQLRSAMKAYGVPWGVPLLTHPLHQLCAPQKQTRGLVSKLYKFISDPRTPLPAESVWRRDLTLVGEEEICWDTIWDTIWDNLYDTSKNPDHQLIHYKFIHRMYLTPRKLYAMKIITSPNCDLCTLNAVGSFMHMYWDCPNVSAFWKQISATLSDLLEVTVPNVTPLVGKEPKLVQVVQ</sequence>
<organism evidence="1 2">
    <name type="scientific">Paramormyrops kingsleyae</name>
    <dbReference type="NCBI Taxonomy" id="1676925"/>
    <lineage>
        <taxon>Eukaryota</taxon>
        <taxon>Metazoa</taxon>
        <taxon>Chordata</taxon>
        <taxon>Craniata</taxon>
        <taxon>Vertebrata</taxon>
        <taxon>Euteleostomi</taxon>
        <taxon>Actinopterygii</taxon>
        <taxon>Neopterygii</taxon>
        <taxon>Teleostei</taxon>
        <taxon>Osteoglossocephala</taxon>
        <taxon>Osteoglossomorpha</taxon>
        <taxon>Osteoglossiformes</taxon>
        <taxon>Mormyridae</taxon>
        <taxon>Paramormyrops</taxon>
    </lineage>
</organism>
<name>A0A3B3SMS0_9TELE</name>
<evidence type="ECO:0000313" key="1">
    <source>
        <dbReference type="Ensembl" id="ENSPKIP00000032054.1"/>
    </source>
</evidence>
<reference evidence="1" key="1">
    <citation type="submission" date="2025-08" db="UniProtKB">
        <authorList>
            <consortium name="Ensembl"/>
        </authorList>
    </citation>
    <scope>IDENTIFICATION</scope>
</reference>
<evidence type="ECO:0000313" key="2">
    <source>
        <dbReference type="Proteomes" id="UP000261540"/>
    </source>
</evidence>
<accession>A0A3B3SMS0</accession>
<dbReference type="AlphaFoldDB" id="A0A3B3SMS0"/>
<dbReference type="PANTHER" id="PTHR31635:SF196">
    <property type="entry name" value="REVERSE TRANSCRIPTASE DOMAIN-CONTAINING PROTEIN-RELATED"/>
    <property type="match status" value="1"/>
</dbReference>
<reference evidence="1" key="2">
    <citation type="submission" date="2025-09" db="UniProtKB">
        <authorList>
            <consortium name="Ensembl"/>
        </authorList>
    </citation>
    <scope>IDENTIFICATION</scope>
</reference>
<protein>
    <recommendedName>
        <fullName evidence="3">Reverse transcriptase zinc-binding domain-containing protein</fullName>
    </recommendedName>
</protein>